<dbReference type="AlphaFoldDB" id="A0A919F9Q6"/>
<dbReference type="GO" id="GO:0019521">
    <property type="term" value="P:D-gluconate metabolic process"/>
    <property type="evidence" value="ECO:0007669"/>
    <property type="project" value="UniProtKB-KW"/>
</dbReference>
<dbReference type="SUPFAM" id="SSF51735">
    <property type="entry name" value="NAD(P)-binding Rossmann-fold domains"/>
    <property type="match status" value="1"/>
</dbReference>
<name>A0A919F9Q6_9XANT</name>
<gene>
    <name evidence="6" type="primary">gndA</name>
    <name evidence="6" type="ORF">GCM10009090_27780</name>
</gene>
<dbReference type="GO" id="GO:0006098">
    <property type="term" value="P:pentose-phosphate shunt"/>
    <property type="evidence" value="ECO:0007669"/>
    <property type="project" value="InterPro"/>
</dbReference>
<accession>A0A919F9Q6</accession>
<reference evidence="6" key="1">
    <citation type="journal article" date="2014" name="Int. J. Syst. Evol. Microbiol.">
        <title>Complete genome sequence of Corynebacterium casei LMG S-19264T (=DSM 44701T), isolated from a smear-ripened cheese.</title>
        <authorList>
            <consortium name="US DOE Joint Genome Institute (JGI-PGF)"/>
            <person name="Walter F."/>
            <person name="Albersmeier A."/>
            <person name="Kalinowski J."/>
            <person name="Ruckert C."/>
        </authorList>
    </citation>
    <scope>NUCLEOTIDE SEQUENCE</scope>
    <source>
        <strain evidence="6">JCM 13306</strain>
    </source>
</reference>
<keyword evidence="7" id="KW-1185">Reference proteome</keyword>
<evidence type="ECO:0000259" key="5">
    <source>
        <dbReference type="SMART" id="SM01350"/>
    </source>
</evidence>
<dbReference type="SMART" id="SM01350">
    <property type="entry name" value="6PGD"/>
    <property type="match status" value="1"/>
</dbReference>
<dbReference type="Gene3D" id="3.40.50.720">
    <property type="entry name" value="NAD(P)-binding Rossmann-like Domain"/>
    <property type="match status" value="1"/>
</dbReference>
<dbReference type="Pfam" id="PF00393">
    <property type="entry name" value="6PGD"/>
    <property type="match status" value="1"/>
</dbReference>
<dbReference type="Proteomes" id="UP000623958">
    <property type="component" value="Unassembled WGS sequence"/>
</dbReference>
<comment type="caution">
    <text evidence="6">The sequence shown here is derived from an EMBL/GenBank/DDBJ whole genome shotgun (WGS) entry which is preliminary data.</text>
</comment>
<dbReference type="InterPro" id="IPR006183">
    <property type="entry name" value="Pgluconate_DH"/>
</dbReference>
<evidence type="ECO:0000313" key="7">
    <source>
        <dbReference type="Proteomes" id="UP000623958"/>
    </source>
</evidence>
<keyword evidence="4" id="KW-0311">Gluconate utilization</keyword>
<dbReference type="SUPFAM" id="SSF48179">
    <property type="entry name" value="6-phosphogluconate dehydrogenase C-terminal domain-like"/>
    <property type="match status" value="1"/>
</dbReference>
<comment type="similarity">
    <text evidence="2">Belongs to the 6-phosphogluconate dehydrogenase family.</text>
</comment>
<dbReference type="EMBL" id="BNBA01000024">
    <property type="protein sequence ID" value="GHH57110.1"/>
    <property type="molecule type" value="Genomic_DNA"/>
</dbReference>
<protein>
    <submittedName>
        <fullName evidence="6">6-phosphogluconate dehydrogenase</fullName>
    </submittedName>
</protein>
<dbReference type="InterPro" id="IPR004849">
    <property type="entry name" value="6DGDH_YqeC"/>
</dbReference>
<dbReference type="InterPro" id="IPR002204">
    <property type="entry name" value="3-OH-isobutyrate_DH-rel_CS"/>
</dbReference>
<dbReference type="PANTHER" id="PTHR11811">
    <property type="entry name" value="6-PHOSPHOGLUCONATE DEHYDROGENASE"/>
    <property type="match status" value="1"/>
</dbReference>
<evidence type="ECO:0000256" key="2">
    <source>
        <dbReference type="ARBA" id="ARBA00008419"/>
    </source>
</evidence>
<evidence type="ECO:0000256" key="1">
    <source>
        <dbReference type="ARBA" id="ARBA00004959"/>
    </source>
</evidence>
<dbReference type="InterPro" id="IPR036291">
    <property type="entry name" value="NAD(P)-bd_dom_sf"/>
</dbReference>
<dbReference type="InterPro" id="IPR006114">
    <property type="entry name" value="6PGDH_C"/>
</dbReference>
<proteinExistence type="inferred from homology"/>
<dbReference type="InterPro" id="IPR008927">
    <property type="entry name" value="6-PGluconate_DH-like_C_sf"/>
</dbReference>
<reference evidence="6" key="2">
    <citation type="submission" date="2020-09" db="EMBL/GenBank/DDBJ databases">
        <authorList>
            <person name="Sun Q."/>
            <person name="Ohkuma M."/>
        </authorList>
    </citation>
    <scope>NUCLEOTIDE SEQUENCE</scope>
    <source>
        <strain evidence="6">JCM 13306</strain>
    </source>
</reference>
<comment type="pathway">
    <text evidence="1">Carbohydrate degradation; pentose phosphate pathway.</text>
</comment>
<dbReference type="PROSITE" id="PS00895">
    <property type="entry name" value="3_HYDROXYISOBUT_DH"/>
    <property type="match status" value="1"/>
</dbReference>
<dbReference type="InterPro" id="IPR006115">
    <property type="entry name" value="6PGDH_NADP-bd"/>
</dbReference>
<organism evidence="6 7">
    <name type="scientific">Xanthomonas boreopolis</name>
    <dbReference type="NCBI Taxonomy" id="86183"/>
    <lineage>
        <taxon>Bacteria</taxon>
        <taxon>Pseudomonadati</taxon>
        <taxon>Pseudomonadota</taxon>
        <taxon>Gammaproteobacteria</taxon>
        <taxon>Lysobacterales</taxon>
        <taxon>Lysobacteraceae</taxon>
        <taxon>Xanthomonas</taxon>
    </lineage>
</organism>
<sequence>MELGMVGLGRMGANMAERLVRGGHRVGGFDPGQAARDAARAKGIAPYASLAELVAALPSPRVVWLMVPAGQIVDDTLAQLQPLLAAGDVVVDGGNSYYRDSQRRAEALRAHGIGYVDCGTSGGIWGLKEGYSLMVGGDEAVVARLAPILSTLAPRPDAGWGRVGPSGAGHFTKMVHNGIEYGLMQAYAEGFALMQRKQEFDLDLHQVAEIWRDGSVVRSWLLDLTSEALKQNPDMHGIAPYVADSGEGRWTVAEAIDLDVPAPVITLSLLERLRSRDKDSLTDKLLAAMRNQFGGHAVKTEAEGG</sequence>
<dbReference type="Gene3D" id="1.10.1040.10">
    <property type="entry name" value="N-(1-d-carboxylethyl)-l-norvaline Dehydrogenase, domain 2"/>
    <property type="match status" value="1"/>
</dbReference>
<dbReference type="GO" id="GO:0050661">
    <property type="term" value="F:NADP binding"/>
    <property type="evidence" value="ECO:0007669"/>
    <property type="project" value="InterPro"/>
</dbReference>
<evidence type="ECO:0000256" key="3">
    <source>
        <dbReference type="ARBA" id="ARBA00023002"/>
    </source>
</evidence>
<dbReference type="GO" id="GO:0016054">
    <property type="term" value="P:organic acid catabolic process"/>
    <property type="evidence" value="ECO:0007669"/>
    <property type="project" value="UniProtKB-ARBA"/>
</dbReference>
<dbReference type="PRINTS" id="PR00076">
    <property type="entry name" value="6PGDHDRGNASE"/>
</dbReference>
<dbReference type="NCBIfam" id="TIGR00872">
    <property type="entry name" value="gnd_rel"/>
    <property type="match status" value="1"/>
</dbReference>
<dbReference type="Pfam" id="PF03446">
    <property type="entry name" value="NAD_binding_2"/>
    <property type="match status" value="1"/>
</dbReference>
<dbReference type="RefSeq" id="WP_140726842.1">
    <property type="nucleotide sequence ID" value="NZ_BNBA01000024.1"/>
</dbReference>
<dbReference type="NCBIfam" id="NF007161">
    <property type="entry name" value="PRK09599.1"/>
    <property type="match status" value="1"/>
</dbReference>
<feature type="domain" description="6-phosphogluconate dehydrogenase C-terminal" evidence="5">
    <location>
        <begin position="169"/>
        <end position="297"/>
    </location>
</feature>
<dbReference type="GO" id="GO:0004616">
    <property type="term" value="F:phosphogluconate dehydrogenase (decarboxylating) activity"/>
    <property type="evidence" value="ECO:0007669"/>
    <property type="project" value="InterPro"/>
</dbReference>
<keyword evidence="3" id="KW-0560">Oxidoreductase</keyword>
<evidence type="ECO:0000256" key="4">
    <source>
        <dbReference type="ARBA" id="ARBA00023064"/>
    </source>
</evidence>
<dbReference type="InterPro" id="IPR013328">
    <property type="entry name" value="6PGD_dom2"/>
</dbReference>
<evidence type="ECO:0000313" key="6">
    <source>
        <dbReference type="EMBL" id="GHH57110.1"/>
    </source>
</evidence>